<evidence type="ECO:0000256" key="1">
    <source>
        <dbReference type="ARBA" id="ARBA00001698"/>
    </source>
</evidence>
<feature type="transmembrane region" description="Helical" evidence="24">
    <location>
        <begin position="130"/>
        <end position="150"/>
    </location>
</feature>
<reference evidence="25 26" key="1">
    <citation type="submission" date="2023-10" db="EMBL/GenBank/DDBJ databases">
        <title>Rubellicoccus peritrichatus gen. nov., sp. nov., isolated from an algae of coral reef tank.</title>
        <authorList>
            <person name="Luo J."/>
        </authorList>
    </citation>
    <scope>NUCLEOTIDE SEQUENCE [LARGE SCALE GENOMIC DNA]</scope>
    <source>
        <strain evidence="25 26">CR14</strain>
    </source>
</reference>
<keyword evidence="9" id="KW-0444">Lipid biosynthesis</keyword>
<evidence type="ECO:0000256" key="20">
    <source>
        <dbReference type="ARBA" id="ARBA00032253"/>
    </source>
</evidence>
<evidence type="ECO:0000256" key="14">
    <source>
        <dbReference type="ARBA" id="ARBA00023098"/>
    </source>
</evidence>
<evidence type="ECO:0000256" key="24">
    <source>
        <dbReference type="SAM" id="Phobius"/>
    </source>
</evidence>
<dbReference type="GO" id="GO:0016024">
    <property type="term" value="P:CDP-diacylglycerol biosynthetic process"/>
    <property type="evidence" value="ECO:0007669"/>
    <property type="project" value="TreeGrafter"/>
</dbReference>
<feature type="transmembrane region" description="Helical" evidence="24">
    <location>
        <begin position="54"/>
        <end position="72"/>
    </location>
</feature>
<evidence type="ECO:0000256" key="9">
    <source>
        <dbReference type="ARBA" id="ARBA00022516"/>
    </source>
</evidence>
<organism evidence="25 26">
    <name type="scientific">Rubellicoccus peritrichatus</name>
    <dbReference type="NCBI Taxonomy" id="3080537"/>
    <lineage>
        <taxon>Bacteria</taxon>
        <taxon>Pseudomonadati</taxon>
        <taxon>Verrucomicrobiota</taxon>
        <taxon>Opitutia</taxon>
        <taxon>Puniceicoccales</taxon>
        <taxon>Cerasicoccaceae</taxon>
        <taxon>Rubellicoccus</taxon>
    </lineage>
</organism>
<proteinExistence type="inferred from homology"/>
<evidence type="ECO:0000256" key="17">
    <source>
        <dbReference type="ARBA" id="ARBA00023264"/>
    </source>
</evidence>
<keyword evidence="17" id="KW-1208">Phospholipid metabolism</keyword>
<comment type="catalytic activity">
    <reaction evidence="1">
        <text>a 1,2-diacyl-sn-glycero-3-phosphate + CTP + H(+) = a CDP-1,2-diacyl-sn-glycerol + diphosphate</text>
        <dbReference type="Rhea" id="RHEA:16229"/>
        <dbReference type="ChEBI" id="CHEBI:15378"/>
        <dbReference type="ChEBI" id="CHEBI:33019"/>
        <dbReference type="ChEBI" id="CHEBI:37563"/>
        <dbReference type="ChEBI" id="CHEBI:58332"/>
        <dbReference type="ChEBI" id="CHEBI:58608"/>
        <dbReference type="EC" id="2.7.7.41"/>
    </reaction>
</comment>
<dbReference type="PANTHER" id="PTHR46382:SF1">
    <property type="entry name" value="PHOSPHATIDATE CYTIDYLYLTRANSFERASE"/>
    <property type="match status" value="1"/>
</dbReference>
<gene>
    <name evidence="25" type="ORF">RZN69_08055</name>
</gene>
<evidence type="ECO:0000256" key="22">
    <source>
        <dbReference type="ARBA" id="ARBA00032743"/>
    </source>
</evidence>
<dbReference type="PANTHER" id="PTHR46382">
    <property type="entry name" value="PHOSPHATIDATE CYTIDYLYLTRANSFERASE"/>
    <property type="match status" value="1"/>
</dbReference>
<feature type="transmembrane region" description="Helical" evidence="24">
    <location>
        <begin position="196"/>
        <end position="216"/>
    </location>
</feature>
<evidence type="ECO:0000256" key="6">
    <source>
        <dbReference type="ARBA" id="ARBA00012487"/>
    </source>
</evidence>
<name>A0AAQ3LEF4_9BACT</name>
<protein>
    <recommendedName>
        <fullName evidence="7">Phosphatidate cytidylyltransferase</fullName>
        <ecNumber evidence="6">2.7.7.41</ecNumber>
    </recommendedName>
    <alternativeName>
        <fullName evidence="20">CDP-DAG synthase</fullName>
    </alternativeName>
    <alternativeName>
        <fullName evidence="22">CDP-DG synthase</fullName>
    </alternativeName>
    <alternativeName>
        <fullName evidence="18">CDP-diacylglycerol synthase</fullName>
    </alternativeName>
    <alternativeName>
        <fullName evidence="21">CDP-diglyceride pyrophosphorylase</fullName>
    </alternativeName>
    <alternativeName>
        <fullName evidence="23">CDP-diglyceride synthase</fullName>
    </alternativeName>
    <alternativeName>
        <fullName evidence="19">CTP:phosphatidate cytidylyltransferase</fullName>
    </alternativeName>
</protein>
<evidence type="ECO:0000256" key="19">
    <source>
        <dbReference type="ARBA" id="ARBA00031825"/>
    </source>
</evidence>
<evidence type="ECO:0000256" key="15">
    <source>
        <dbReference type="ARBA" id="ARBA00023136"/>
    </source>
</evidence>
<evidence type="ECO:0000256" key="10">
    <source>
        <dbReference type="ARBA" id="ARBA00022679"/>
    </source>
</evidence>
<evidence type="ECO:0000256" key="21">
    <source>
        <dbReference type="ARBA" id="ARBA00032396"/>
    </source>
</evidence>
<comment type="pathway">
    <text evidence="4">Lipid metabolism.</text>
</comment>
<dbReference type="RefSeq" id="WP_317835580.1">
    <property type="nucleotide sequence ID" value="NZ_CP136920.1"/>
</dbReference>
<feature type="transmembrane region" description="Helical" evidence="24">
    <location>
        <begin position="171"/>
        <end position="190"/>
    </location>
</feature>
<comment type="similarity">
    <text evidence="5">Belongs to the CDS family.</text>
</comment>
<keyword evidence="26" id="KW-1185">Reference proteome</keyword>
<accession>A0AAQ3LEF4</accession>
<keyword evidence="16" id="KW-0594">Phospholipid biosynthesis</keyword>
<evidence type="ECO:0000256" key="13">
    <source>
        <dbReference type="ARBA" id="ARBA00022989"/>
    </source>
</evidence>
<comment type="pathway">
    <text evidence="3">Phospholipid metabolism; CDP-diacylglycerol biosynthesis; CDP-diacylglycerol from sn-glycerol 3-phosphate: step 3/3.</text>
</comment>
<keyword evidence="12 25" id="KW-0548">Nucleotidyltransferase</keyword>
<keyword evidence="8" id="KW-1003">Cell membrane</keyword>
<evidence type="ECO:0000256" key="8">
    <source>
        <dbReference type="ARBA" id="ARBA00022475"/>
    </source>
</evidence>
<evidence type="ECO:0000313" key="25">
    <source>
        <dbReference type="EMBL" id="WOO43044.1"/>
    </source>
</evidence>
<dbReference type="KEGG" id="puo:RZN69_08055"/>
<evidence type="ECO:0000256" key="7">
    <source>
        <dbReference type="ARBA" id="ARBA00019373"/>
    </source>
</evidence>
<evidence type="ECO:0000256" key="11">
    <source>
        <dbReference type="ARBA" id="ARBA00022692"/>
    </source>
</evidence>
<keyword evidence="15 24" id="KW-0472">Membrane</keyword>
<dbReference type="EMBL" id="CP136920">
    <property type="protein sequence ID" value="WOO43044.1"/>
    <property type="molecule type" value="Genomic_DNA"/>
</dbReference>
<feature type="transmembrane region" description="Helical" evidence="24">
    <location>
        <begin position="102"/>
        <end position="124"/>
    </location>
</feature>
<dbReference type="GO" id="GO:0004605">
    <property type="term" value="F:phosphatidate cytidylyltransferase activity"/>
    <property type="evidence" value="ECO:0007669"/>
    <property type="project" value="UniProtKB-EC"/>
</dbReference>
<dbReference type="GO" id="GO:0005886">
    <property type="term" value="C:plasma membrane"/>
    <property type="evidence" value="ECO:0007669"/>
    <property type="project" value="UniProtKB-SubCell"/>
</dbReference>
<evidence type="ECO:0000256" key="16">
    <source>
        <dbReference type="ARBA" id="ARBA00023209"/>
    </source>
</evidence>
<evidence type="ECO:0000256" key="5">
    <source>
        <dbReference type="ARBA" id="ARBA00010185"/>
    </source>
</evidence>
<keyword evidence="14" id="KW-0443">Lipid metabolism</keyword>
<feature type="transmembrane region" description="Helical" evidence="24">
    <location>
        <begin position="12"/>
        <end position="34"/>
    </location>
</feature>
<sequence length="265" mass="28159">MKNRILSTVALWAAVIIILLVLGNTGGVLLIVALSCLTQWEFYTLLERTGEKPLKIYGVILGAALLLGSYYITAGTSHTDIFVVCVLLLSASVLYRPNFGKVFLPTLVGIVYVPFMFQFFGFLLQLHGTLILPIWIIAVAKFSDVGALLIGSKFGRIKLAPKISPGKTVEGAAGGILTSVLVGLLLILLFSGKYPVGFGMVKAGFVAACIGTVAIVSDLIESTIKRQAGVKDSGNLIPGIGGAFDLTDSLILSAPVGYLLIKYFF</sequence>
<dbReference type="Proteomes" id="UP001304300">
    <property type="component" value="Chromosome"/>
</dbReference>
<evidence type="ECO:0000256" key="18">
    <source>
        <dbReference type="ARBA" id="ARBA00029893"/>
    </source>
</evidence>
<evidence type="ECO:0000256" key="23">
    <source>
        <dbReference type="ARBA" id="ARBA00033406"/>
    </source>
</evidence>
<keyword evidence="11 24" id="KW-0812">Transmembrane</keyword>
<dbReference type="EC" id="2.7.7.41" evidence="6"/>
<evidence type="ECO:0000256" key="2">
    <source>
        <dbReference type="ARBA" id="ARBA00004651"/>
    </source>
</evidence>
<keyword evidence="10 25" id="KW-0808">Transferase</keyword>
<feature type="transmembrane region" description="Helical" evidence="24">
    <location>
        <begin position="78"/>
        <end position="95"/>
    </location>
</feature>
<dbReference type="AlphaFoldDB" id="A0AAQ3LEF4"/>
<evidence type="ECO:0000256" key="12">
    <source>
        <dbReference type="ARBA" id="ARBA00022695"/>
    </source>
</evidence>
<comment type="subcellular location">
    <subcellularLocation>
        <location evidence="2">Cell membrane</location>
        <topology evidence="2">Multi-pass membrane protein</topology>
    </subcellularLocation>
</comment>
<evidence type="ECO:0000256" key="3">
    <source>
        <dbReference type="ARBA" id="ARBA00005119"/>
    </source>
</evidence>
<keyword evidence="13 24" id="KW-1133">Transmembrane helix</keyword>
<evidence type="ECO:0000256" key="4">
    <source>
        <dbReference type="ARBA" id="ARBA00005189"/>
    </source>
</evidence>
<dbReference type="Pfam" id="PF01148">
    <property type="entry name" value="CTP_transf_1"/>
    <property type="match status" value="1"/>
</dbReference>
<evidence type="ECO:0000313" key="26">
    <source>
        <dbReference type="Proteomes" id="UP001304300"/>
    </source>
</evidence>